<evidence type="ECO:0000256" key="4">
    <source>
        <dbReference type="ARBA" id="ARBA00022475"/>
    </source>
</evidence>
<evidence type="ECO:0000256" key="6">
    <source>
        <dbReference type="ARBA" id="ARBA00022989"/>
    </source>
</evidence>
<dbReference type="STRING" id="889306.KP78_03580"/>
<evidence type="ECO:0000256" key="3">
    <source>
        <dbReference type="ARBA" id="ARBA00022448"/>
    </source>
</evidence>
<dbReference type="PANTHER" id="PTHR36838:SF3">
    <property type="entry name" value="TRANSPORTER AUXIN EFFLUX CARRIER EC FAMILY"/>
    <property type="match status" value="1"/>
</dbReference>
<evidence type="ECO:0000313" key="10">
    <source>
        <dbReference type="Proteomes" id="UP000031938"/>
    </source>
</evidence>
<protein>
    <recommendedName>
        <fullName evidence="11">Auxin efflux carrier</fullName>
    </recommendedName>
</protein>
<feature type="transmembrane region" description="Helical" evidence="8">
    <location>
        <begin position="227"/>
        <end position="249"/>
    </location>
</feature>
<gene>
    <name evidence="9" type="ORF">KP78_03580</name>
</gene>
<keyword evidence="4" id="KW-1003">Cell membrane</keyword>
<dbReference type="InterPro" id="IPR004776">
    <property type="entry name" value="Mem_transp_PIN-like"/>
</dbReference>
<accession>A0A0C2W7H4</accession>
<feature type="transmembrane region" description="Helical" evidence="8">
    <location>
        <begin position="163"/>
        <end position="183"/>
    </location>
</feature>
<dbReference type="PATRIC" id="fig|889306.3.peg.360"/>
<dbReference type="InterPro" id="IPR038770">
    <property type="entry name" value="Na+/solute_symporter_sf"/>
</dbReference>
<organism evidence="9 10">
    <name type="scientific">Jeotgalibacillus soli</name>
    <dbReference type="NCBI Taxonomy" id="889306"/>
    <lineage>
        <taxon>Bacteria</taxon>
        <taxon>Bacillati</taxon>
        <taxon>Bacillota</taxon>
        <taxon>Bacilli</taxon>
        <taxon>Bacillales</taxon>
        <taxon>Caryophanaceae</taxon>
        <taxon>Jeotgalibacillus</taxon>
    </lineage>
</organism>
<comment type="caution">
    <text evidence="9">The sequence shown here is derived from an EMBL/GenBank/DDBJ whole genome shotgun (WGS) entry which is preliminary data.</text>
</comment>
<dbReference type="PANTHER" id="PTHR36838">
    <property type="entry name" value="AUXIN EFFLUX CARRIER FAMILY PROTEIN"/>
    <property type="match status" value="1"/>
</dbReference>
<dbReference type="EMBL" id="JXRP01000006">
    <property type="protein sequence ID" value="KIL51988.1"/>
    <property type="molecule type" value="Genomic_DNA"/>
</dbReference>
<name>A0A0C2W7H4_9BACL</name>
<dbReference type="AlphaFoldDB" id="A0A0C2W7H4"/>
<dbReference type="Proteomes" id="UP000031938">
    <property type="component" value="Unassembled WGS sequence"/>
</dbReference>
<feature type="transmembrane region" description="Helical" evidence="8">
    <location>
        <begin position="100"/>
        <end position="123"/>
    </location>
</feature>
<evidence type="ECO:0000313" key="9">
    <source>
        <dbReference type="EMBL" id="KIL51988.1"/>
    </source>
</evidence>
<dbReference type="Pfam" id="PF03547">
    <property type="entry name" value="Mem_trans"/>
    <property type="match status" value="1"/>
</dbReference>
<evidence type="ECO:0000256" key="1">
    <source>
        <dbReference type="ARBA" id="ARBA00004651"/>
    </source>
</evidence>
<keyword evidence="6 8" id="KW-1133">Transmembrane helix</keyword>
<evidence type="ECO:0000256" key="5">
    <source>
        <dbReference type="ARBA" id="ARBA00022692"/>
    </source>
</evidence>
<comment type="subcellular location">
    <subcellularLocation>
        <location evidence="1">Cell membrane</location>
        <topology evidence="1">Multi-pass membrane protein</topology>
    </subcellularLocation>
</comment>
<evidence type="ECO:0000256" key="8">
    <source>
        <dbReference type="SAM" id="Phobius"/>
    </source>
</evidence>
<feature type="transmembrane region" description="Helical" evidence="8">
    <location>
        <begin position="255"/>
        <end position="275"/>
    </location>
</feature>
<dbReference type="RefSeq" id="WP_041085756.1">
    <property type="nucleotide sequence ID" value="NZ_JXRP01000006.1"/>
</dbReference>
<feature type="transmembrane region" description="Helical" evidence="8">
    <location>
        <begin position="36"/>
        <end position="55"/>
    </location>
</feature>
<keyword evidence="7 8" id="KW-0472">Membrane</keyword>
<feature type="transmembrane region" description="Helical" evidence="8">
    <location>
        <begin position="129"/>
        <end position="151"/>
    </location>
</feature>
<feature type="transmembrane region" description="Helical" evidence="8">
    <location>
        <begin position="195"/>
        <end position="215"/>
    </location>
</feature>
<proteinExistence type="inferred from homology"/>
<evidence type="ECO:0000256" key="2">
    <source>
        <dbReference type="ARBA" id="ARBA00010145"/>
    </source>
</evidence>
<dbReference type="Gene3D" id="1.20.1530.20">
    <property type="match status" value="1"/>
</dbReference>
<feature type="transmembrane region" description="Helical" evidence="8">
    <location>
        <begin position="67"/>
        <end position="88"/>
    </location>
</feature>
<dbReference type="GO" id="GO:0055085">
    <property type="term" value="P:transmembrane transport"/>
    <property type="evidence" value="ECO:0007669"/>
    <property type="project" value="InterPro"/>
</dbReference>
<sequence>MDIGVVISTIGVMGILITIGALFAHHVNMTTEVKYVFILMIINIAVPSVILNGVFSIDMSGETLSLAAQVFGISLAYHVLSLAFVWIFARMLRFRSTFAVKMTVLGALGNTGFIGIPLAATIFGPMGGFLAAIFDAGLSVVNYTIVIYLLKAEGKFRFSQLKALINGPVIAIIAGIIIAVTGFHPPQVVNQLTSMLAGLAAPMAMLYVGMLLPPLLKKKRKIMFPQLWFPVVFRLLLVPLTVMLIFNLISFDGWTANMIVLQAGMPTAMALAVLFSRYTDEEDTAVVTIFSTTLLSLLTIPLLAMMML</sequence>
<evidence type="ECO:0000256" key="7">
    <source>
        <dbReference type="ARBA" id="ARBA00023136"/>
    </source>
</evidence>
<keyword evidence="10" id="KW-1185">Reference proteome</keyword>
<feature type="transmembrane region" description="Helical" evidence="8">
    <location>
        <begin position="287"/>
        <end position="307"/>
    </location>
</feature>
<feature type="transmembrane region" description="Helical" evidence="8">
    <location>
        <begin position="6"/>
        <end position="24"/>
    </location>
</feature>
<dbReference type="OrthoDB" id="401182at2"/>
<keyword evidence="3" id="KW-0813">Transport</keyword>
<dbReference type="GO" id="GO:0005886">
    <property type="term" value="C:plasma membrane"/>
    <property type="evidence" value="ECO:0007669"/>
    <property type="project" value="UniProtKB-SubCell"/>
</dbReference>
<reference evidence="9 10" key="1">
    <citation type="submission" date="2015-01" db="EMBL/GenBank/DDBJ databases">
        <title>Genome sequencing of Jeotgalibacillus soli.</title>
        <authorList>
            <person name="Goh K.M."/>
            <person name="Chan K.-G."/>
            <person name="Yaakop A.S."/>
            <person name="Ee R."/>
            <person name="Gan H.M."/>
            <person name="Chan C.S."/>
        </authorList>
    </citation>
    <scope>NUCLEOTIDE SEQUENCE [LARGE SCALE GENOMIC DNA]</scope>
    <source>
        <strain evidence="9 10">P9</strain>
    </source>
</reference>
<keyword evidence="5 8" id="KW-0812">Transmembrane</keyword>
<evidence type="ECO:0008006" key="11">
    <source>
        <dbReference type="Google" id="ProtNLM"/>
    </source>
</evidence>
<comment type="similarity">
    <text evidence="2">Belongs to the auxin efflux carrier (TC 2.A.69) family.</text>
</comment>